<dbReference type="Pfam" id="PF13276">
    <property type="entry name" value="HTH_21"/>
    <property type="match status" value="1"/>
</dbReference>
<sequence>MNNKKFNQDFKKTIVDLYYSGRSVKELSSEYGVSDVTIYKWIKRFSPISISDGKTTTLNDVAELKKQIARLQEENNYLKKGYHHIRQSINDDQLFKVITEQSDKHSIQAMCKILEVSRSSYYNALCHTPSNREFENKELKETIYNIYTQSKRRYGAPKIYHMLLKKGSTVSIKRVQRIMRKLGIYAITVKKYRPYSTKQKVIEYPNLLNRDFQTNALNQKWVTDITYIHTIKDGWCYLASVMDLHSRKIIGYSFDTAMTVNVALQAVKNAYISQNPTDTLVLHSDLGSQYTSMEFGRYLKSKGIQHSFSRKGCPYDNAPIESFHSVLKKEEIHHVKYIDFYTAKLAIFEYIESWYNRSRIHGSLKYKTPQQVEDEAKIVC</sequence>
<dbReference type="Pfam" id="PF01527">
    <property type="entry name" value="HTH_Tnp_1"/>
    <property type="match status" value="1"/>
</dbReference>
<dbReference type="PROSITE" id="PS50994">
    <property type="entry name" value="INTEGRASE"/>
    <property type="match status" value="1"/>
</dbReference>
<dbReference type="PANTHER" id="PTHR46889:SF7">
    <property type="entry name" value="TRANSPOSASE FOR INSERTION SEQUENCE ELEMENT IS904"/>
    <property type="match status" value="1"/>
</dbReference>
<dbReference type="Pfam" id="PF13333">
    <property type="entry name" value="rve_2"/>
    <property type="match status" value="1"/>
</dbReference>
<evidence type="ECO:0000256" key="2">
    <source>
        <dbReference type="SAM" id="Coils"/>
    </source>
</evidence>
<dbReference type="NCBIfam" id="NF033516">
    <property type="entry name" value="transpos_IS3"/>
    <property type="match status" value="1"/>
</dbReference>
<protein>
    <submittedName>
        <fullName evidence="4">IS3 family transposase</fullName>
    </submittedName>
</protein>
<keyword evidence="5" id="KW-1185">Reference proteome</keyword>
<dbReference type="InterPro" id="IPR001584">
    <property type="entry name" value="Integrase_cat-core"/>
</dbReference>
<dbReference type="PANTHER" id="PTHR46889">
    <property type="entry name" value="TRANSPOSASE INSF FOR INSERTION SEQUENCE IS3B-RELATED"/>
    <property type="match status" value="1"/>
</dbReference>
<dbReference type="Proteomes" id="UP000886818">
    <property type="component" value="Chromosome"/>
</dbReference>
<organism evidence="4 5">
    <name type="scientific">Crassaminicella indica</name>
    <dbReference type="NCBI Taxonomy" id="2855394"/>
    <lineage>
        <taxon>Bacteria</taxon>
        <taxon>Bacillati</taxon>
        <taxon>Bacillota</taxon>
        <taxon>Clostridia</taxon>
        <taxon>Eubacteriales</taxon>
        <taxon>Clostridiaceae</taxon>
        <taxon>Crassaminicella</taxon>
    </lineage>
</organism>
<keyword evidence="2" id="KW-0175">Coiled coil</keyword>
<evidence type="ECO:0000259" key="3">
    <source>
        <dbReference type="PROSITE" id="PS50994"/>
    </source>
</evidence>
<evidence type="ECO:0000313" key="4">
    <source>
        <dbReference type="EMBL" id="QXM05460.1"/>
    </source>
</evidence>
<comment type="function">
    <text evidence="1">Involved in the transposition of the insertion sequence.</text>
</comment>
<gene>
    <name evidence="4" type="ORF">KVH43_08695</name>
</gene>
<name>A0ABX8R8T6_9CLOT</name>
<dbReference type="InterPro" id="IPR025948">
    <property type="entry name" value="HTH-like_dom"/>
</dbReference>
<proteinExistence type="predicted"/>
<evidence type="ECO:0000256" key="1">
    <source>
        <dbReference type="ARBA" id="ARBA00002286"/>
    </source>
</evidence>
<reference evidence="4" key="1">
    <citation type="submission" date="2021-07" db="EMBL/GenBank/DDBJ databases">
        <title>Complete genome sequence of Crassaminicella sp. 143-21, isolated from a deep-sea hydrothermal vent.</title>
        <authorList>
            <person name="Li X."/>
        </authorList>
    </citation>
    <scope>NUCLEOTIDE SEQUENCE</scope>
    <source>
        <strain evidence="4">143-21</strain>
    </source>
</reference>
<dbReference type="EMBL" id="CP078093">
    <property type="protein sequence ID" value="QXM05460.1"/>
    <property type="molecule type" value="Genomic_DNA"/>
</dbReference>
<dbReference type="InterPro" id="IPR048020">
    <property type="entry name" value="Transpos_IS3"/>
</dbReference>
<dbReference type="Pfam" id="PF00665">
    <property type="entry name" value="rve"/>
    <property type="match status" value="1"/>
</dbReference>
<dbReference type="InterPro" id="IPR002514">
    <property type="entry name" value="Transposase_8"/>
</dbReference>
<evidence type="ECO:0000313" key="5">
    <source>
        <dbReference type="Proteomes" id="UP000886818"/>
    </source>
</evidence>
<feature type="coiled-coil region" evidence="2">
    <location>
        <begin position="54"/>
        <end position="81"/>
    </location>
</feature>
<dbReference type="InterPro" id="IPR050900">
    <property type="entry name" value="Transposase_IS3/IS150/IS904"/>
</dbReference>
<accession>A0ABX8R8T6</accession>
<feature type="domain" description="Integrase catalytic" evidence="3">
    <location>
        <begin position="201"/>
        <end position="377"/>
    </location>
</feature>